<proteinExistence type="predicted"/>
<dbReference type="Proteomes" id="UP000095751">
    <property type="component" value="Unassembled WGS sequence"/>
</dbReference>
<sequence>MSSFFPSVTDMIPPEFPIGIQRIMLFSSSIAIQQSRKRTIRTTQQAASTDADNVSISSNSNSDVIRRRVKQRVVY</sequence>
<protein>
    <submittedName>
        <fullName evidence="2">Uncharacterized protein</fullName>
    </submittedName>
</protein>
<organism evidence="2 3">
    <name type="scientific">Fragilariopsis cylindrus CCMP1102</name>
    <dbReference type="NCBI Taxonomy" id="635003"/>
    <lineage>
        <taxon>Eukaryota</taxon>
        <taxon>Sar</taxon>
        <taxon>Stramenopiles</taxon>
        <taxon>Ochrophyta</taxon>
        <taxon>Bacillariophyta</taxon>
        <taxon>Bacillariophyceae</taxon>
        <taxon>Bacillariophycidae</taxon>
        <taxon>Bacillariales</taxon>
        <taxon>Bacillariaceae</taxon>
        <taxon>Fragilariopsis</taxon>
    </lineage>
</organism>
<gene>
    <name evidence="2" type="ORF">FRACYDRAFT_269562</name>
</gene>
<name>A0A1E7F808_9STRA</name>
<accession>A0A1E7F808</accession>
<evidence type="ECO:0000313" key="2">
    <source>
        <dbReference type="EMBL" id="OEU14300.1"/>
    </source>
</evidence>
<dbReference type="InParanoid" id="A0A1E7F808"/>
<evidence type="ECO:0000256" key="1">
    <source>
        <dbReference type="SAM" id="MobiDB-lite"/>
    </source>
</evidence>
<dbReference type="EMBL" id="KV784360">
    <property type="protein sequence ID" value="OEU14300.1"/>
    <property type="molecule type" value="Genomic_DNA"/>
</dbReference>
<feature type="compositionally biased region" description="Polar residues" evidence="1">
    <location>
        <begin position="41"/>
        <end position="51"/>
    </location>
</feature>
<feature type="compositionally biased region" description="Low complexity" evidence="1">
    <location>
        <begin position="52"/>
        <end position="61"/>
    </location>
</feature>
<dbReference type="KEGG" id="fcy:FRACYDRAFT_269562"/>
<evidence type="ECO:0000313" key="3">
    <source>
        <dbReference type="Proteomes" id="UP000095751"/>
    </source>
</evidence>
<dbReference type="AlphaFoldDB" id="A0A1E7F808"/>
<keyword evidence="3" id="KW-1185">Reference proteome</keyword>
<reference evidence="2 3" key="1">
    <citation type="submission" date="2016-09" db="EMBL/GenBank/DDBJ databases">
        <title>Extensive genetic diversity and differential bi-allelic expression allows diatom success in the polar Southern Ocean.</title>
        <authorList>
            <consortium name="DOE Joint Genome Institute"/>
            <person name="Mock T."/>
            <person name="Otillar R.P."/>
            <person name="Strauss J."/>
            <person name="Dupont C."/>
            <person name="Frickenhaus S."/>
            <person name="Maumus F."/>
            <person name="Mcmullan M."/>
            <person name="Sanges R."/>
            <person name="Schmutz J."/>
            <person name="Toseland A."/>
            <person name="Valas R."/>
            <person name="Veluchamy A."/>
            <person name="Ward B.J."/>
            <person name="Allen A."/>
            <person name="Barry K."/>
            <person name="Falciatore A."/>
            <person name="Ferrante M."/>
            <person name="Fortunato A.E."/>
            <person name="Gloeckner G."/>
            <person name="Gruber A."/>
            <person name="Hipkin R."/>
            <person name="Janech M."/>
            <person name="Kroth P."/>
            <person name="Leese F."/>
            <person name="Lindquist E."/>
            <person name="Lyon B.R."/>
            <person name="Martin J."/>
            <person name="Mayer C."/>
            <person name="Parker M."/>
            <person name="Quesneville H."/>
            <person name="Raymond J."/>
            <person name="Uhlig C."/>
            <person name="Valentin K.U."/>
            <person name="Worden A.Z."/>
            <person name="Armbrust E.V."/>
            <person name="Bowler C."/>
            <person name="Green B."/>
            <person name="Moulton V."/>
            <person name="Van Oosterhout C."/>
            <person name="Grigoriev I."/>
        </authorList>
    </citation>
    <scope>NUCLEOTIDE SEQUENCE [LARGE SCALE GENOMIC DNA]</scope>
    <source>
        <strain evidence="2 3">CCMP1102</strain>
    </source>
</reference>
<feature type="region of interest" description="Disordered" evidence="1">
    <location>
        <begin position="41"/>
        <end position="61"/>
    </location>
</feature>